<keyword evidence="2 6" id="KW-0963">Cytoplasm</keyword>
<evidence type="ECO:0000313" key="8">
    <source>
        <dbReference type="Proteomes" id="UP001144204"/>
    </source>
</evidence>
<gene>
    <name evidence="6 7" type="primary">prmA</name>
    <name evidence="7" type="ORF">WR164_09060</name>
</gene>
<proteinExistence type="inferred from homology"/>
<dbReference type="Proteomes" id="UP001144204">
    <property type="component" value="Unassembled WGS sequence"/>
</dbReference>
<evidence type="ECO:0000256" key="3">
    <source>
        <dbReference type="ARBA" id="ARBA00022603"/>
    </source>
</evidence>
<dbReference type="RefSeq" id="WP_286136389.1">
    <property type="nucleotide sequence ID" value="NZ_BRPL01000002.1"/>
</dbReference>
<dbReference type="CDD" id="cd02440">
    <property type="entry name" value="AdoMet_MTases"/>
    <property type="match status" value="1"/>
</dbReference>
<accession>A0A9W6ESX7</accession>
<comment type="subcellular location">
    <subcellularLocation>
        <location evidence="6">Cytoplasm</location>
    </subcellularLocation>
</comment>
<keyword evidence="8" id="KW-1185">Reference proteome</keyword>
<dbReference type="NCBIfam" id="TIGR00406">
    <property type="entry name" value="prmA"/>
    <property type="match status" value="1"/>
</dbReference>
<dbReference type="AlphaFoldDB" id="A0A9W6ESX7"/>
<dbReference type="GO" id="GO:0032259">
    <property type="term" value="P:methylation"/>
    <property type="evidence" value="ECO:0007669"/>
    <property type="project" value="UniProtKB-KW"/>
</dbReference>
<dbReference type="GO" id="GO:0008276">
    <property type="term" value="F:protein methyltransferase activity"/>
    <property type="evidence" value="ECO:0007669"/>
    <property type="project" value="UniProtKB-UniRule"/>
</dbReference>
<name>A0A9W6ESX7_9LACO</name>
<keyword evidence="4 6" id="KW-0808">Transferase</keyword>
<keyword evidence="7" id="KW-0687">Ribonucleoprotein</keyword>
<evidence type="ECO:0000256" key="2">
    <source>
        <dbReference type="ARBA" id="ARBA00022490"/>
    </source>
</evidence>
<reference evidence="7" key="2">
    <citation type="journal article" date="2023" name="PLoS ONE">
        <title>Philodulcilactobacillus myokoensis gen. nov., sp. nov., a fructophilic, acidophilic, and agar-phobic lactic acid bacterium isolated from fermented vegetable extracts.</title>
        <authorList>
            <person name="Kouya T."/>
            <person name="Ishiyama Y."/>
            <person name="Ohashi S."/>
            <person name="Kumakubo R."/>
            <person name="Yamazaki T."/>
            <person name="Otaki T."/>
        </authorList>
    </citation>
    <scope>NUCLEOTIDE SEQUENCE</scope>
    <source>
        <strain evidence="7">WR16-4</strain>
    </source>
</reference>
<feature type="binding site" evidence="6">
    <location>
        <position position="139"/>
    </location>
    <ligand>
        <name>S-adenosyl-L-methionine</name>
        <dbReference type="ChEBI" id="CHEBI:59789"/>
    </ligand>
</feature>
<dbReference type="HAMAP" id="MF_00735">
    <property type="entry name" value="Methyltr_PrmA"/>
    <property type="match status" value="1"/>
</dbReference>
<evidence type="ECO:0000256" key="4">
    <source>
        <dbReference type="ARBA" id="ARBA00022679"/>
    </source>
</evidence>
<dbReference type="PANTHER" id="PTHR43648:SF1">
    <property type="entry name" value="ELECTRON TRANSFER FLAVOPROTEIN BETA SUBUNIT LYSINE METHYLTRANSFERASE"/>
    <property type="match status" value="1"/>
</dbReference>
<sequence length="290" mass="32240">MKWTKLSILISNEAASAVSNMLEQIDANGIQIQNIDHQIQMTAYFPPKSSVESKIKSLKHQVKGLNQFGLNPGKYQISTSIVDDQQWGIAWEKNYHVTKITRFLTIVPSWQTYHVQMPGEIVLKLDPKRAFGTGIHPTTQLTLQLMEASIHGEEHVLDVGTGSGILSIAAVKLGAKEAKGFDVTDDSITSAKRNVKLNHVSDKVIISTNNLLDHINEHADLIVANMLTKFILPLIPQANKNLKNDGLFIISGIINTDLTTILDQLTENHFQIIEVSSMKDWYGIIAKKIV</sequence>
<evidence type="ECO:0000313" key="7">
    <source>
        <dbReference type="EMBL" id="GLB46927.1"/>
    </source>
</evidence>
<dbReference type="EMBL" id="BRPL01000002">
    <property type="protein sequence ID" value="GLB46927.1"/>
    <property type="molecule type" value="Genomic_DNA"/>
</dbReference>
<keyword evidence="7" id="KW-0689">Ribosomal protein</keyword>
<protein>
    <recommendedName>
        <fullName evidence="6">Ribosomal protein L11 methyltransferase</fullName>
        <shortName evidence="6">L11 Mtase</shortName>
        <ecNumber evidence="6">2.1.1.-</ecNumber>
    </recommendedName>
</protein>
<dbReference type="InterPro" id="IPR004498">
    <property type="entry name" value="Ribosomal_PrmA_MeTrfase"/>
</dbReference>
<evidence type="ECO:0000256" key="5">
    <source>
        <dbReference type="ARBA" id="ARBA00022691"/>
    </source>
</evidence>
<dbReference type="InterPro" id="IPR050078">
    <property type="entry name" value="Ribosomal_L11_MeTrfase_PrmA"/>
</dbReference>
<comment type="catalytic activity">
    <reaction evidence="6">
        <text>L-lysyl-[protein] + 3 S-adenosyl-L-methionine = N(6),N(6),N(6)-trimethyl-L-lysyl-[protein] + 3 S-adenosyl-L-homocysteine + 3 H(+)</text>
        <dbReference type="Rhea" id="RHEA:54192"/>
        <dbReference type="Rhea" id="RHEA-COMP:9752"/>
        <dbReference type="Rhea" id="RHEA-COMP:13826"/>
        <dbReference type="ChEBI" id="CHEBI:15378"/>
        <dbReference type="ChEBI" id="CHEBI:29969"/>
        <dbReference type="ChEBI" id="CHEBI:57856"/>
        <dbReference type="ChEBI" id="CHEBI:59789"/>
        <dbReference type="ChEBI" id="CHEBI:61961"/>
    </reaction>
</comment>
<keyword evidence="5 6" id="KW-0949">S-adenosyl-L-methionine</keyword>
<evidence type="ECO:0000256" key="1">
    <source>
        <dbReference type="ARBA" id="ARBA00009741"/>
    </source>
</evidence>
<dbReference type="PIRSF" id="PIRSF000401">
    <property type="entry name" value="RPL11_MTase"/>
    <property type="match status" value="1"/>
</dbReference>
<reference evidence="7" key="1">
    <citation type="submission" date="2022-07" db="EMBL/GenBank/DDBJ databases">
        <authorList>
            <person name="Kouya T."/>
            <person name="Ishiyama Y."/>
        </authorList>
    </citation>
    <scope>NUCLEOTIDE SEQUENCE</scope>
    <source>
        <strain evidence="7">WR16-4</strain>
    </source>
</reference>
<comment type="similarity">
    <text evidence="1 6">Belongs to the methyltransferase superfamily. PrmA family.</text>
</comment>
<comment type="caution">
    <text evidence="7">The sequence shown here is derived from an EMBL/GenBank/DDBJ whole genome shotgun (WGS) entry which is preliminary data.</text>
</comment>
<dbReference type="GO" id="GO:0005737">
    <property type="term" value="C:cytoplasm"/>
    <property type="evidence" value="ECO:0007669"/>
    <property type="project" value="UniProtKB-SubCell"/>
</dbReference>
<dbReference type="PANTHER" id="PTHR43648">
    <property type="entry name" value="ELECTRON TRANSFER FLAVOPROTEIN BETA SUBUNIT LYSINE METHYLTRANSFERASE"/>
    <property type="match status" value="1"/>
</dbReference>
<feature type="binding site" evidence="6">
    <location>
        <position position="225"/>
    </location>
    <ligand>
        <name>S-adenosyl-L-methionine</name>
        <dbReference type="ChEBI" id="CHEBI:59789"/>
    </ligand>
</feature>
<organism evidence="7 8">
    <name type="scientific">Philodulcilactobacillus myokoensis</name>
    <dbReference type="NCBI Taxonomy" id="2929573"/>
    <lineage>
        <taxon>Bacteria</taxon>
        <taxon>Bacillati</taxon>
        <taxon>Bacillota</taxon>
        <taxon>Bacilli</taxon>
        <taxon>Lactobacillales</taxon>
        <taxon>Lactobacillaceae</taxon>
        <taxon>Philodulcilactobacillus</taxon>
    </lineage>
</organism>
<keyword evidence="3 6" id="KW-0489">Methyltransferase</keyword>
<dbReference type="Gene3D" id="3.40.50.150">
    <property type="entry name" value="Vaccinia Virus protein VP39"/>
    <property type="match status" value="1"/>
</dbReference>
<dbReference type="GO" id="GO:0005840">
    <property type="term" value="C:ribosome"/>
    <property type="evidence" value="ECO:0007669"/>
    <property type="project" value="UniProtKB-KW"/>
</dbReference>
<dbReference type="EC" id="2.1.1.-" evidence="6"/>
<dbReference type="SUPFAM" id="SSF53335">
    <property type="entry name" value="S-adenosyl-L-methionine-dependent methyltransferases"/>
    <property type="match status" value="1"/>
</dbReference>
<evidence type="ECO:0000256" key="6">
    <source>
        <dbReference type="HAMAP-Rule" id="MF_00735"/>
    </source>
</evidence>
<feature type="binding site" evidence="6">
    <location>
        <position position="160"/>
    </location>
    <ligand>
        <name>S-adenosyl-L-methionine</name>
        <dbReference type="ChEBI" id="CHEBI:59789"/>
    </ligand>
</feature>
<feature type="binding site" evidence="6">
    <location>
        <position position="182"/>
    </location>
    <ligand>
        <name>S-adenosyl-L-methionine</name>
        <dbReference type="ChEBI" id="CHEBI:59789"/>
    </ligand>
</feature>
<dbReference type="Pfam" id="PF06325">
    <property type="entry name" value="PrmA"/>
    <property type="match status" value="1"/>
</dbReference>
<dbReference type="InterPro" id="IPR029063">
    <property type="entry name" value="SAM-dependent_MTases_sf"/>
</dbReference>
<comment type="function">
    <text evidence="6">Methylates ribosomal protein L11.</text>
</comment>